<feature type="region of interest" description="Disordered" evidence="1">
    <location>
        <begin position="605"/>
        <end position="702"/>
    </location>
</feature>
<feature type="compositionally biased region" description="Basic and acidic residues" evidence="1">
    <location>
        <begin position="242"/>
        <end position="258"/>
    </location>
</feature>
<dbReference type="Pfam" id="PF24120">
    <property type="entry name" value="SsdA_C"/>
    <property type="match status" value="1"/>
</dbReference>
<feature type="compositionally biased region" description="Low complexity" evidence="1">
    <location>
        <begin position="273"/>
        <end position="287"/>
    </location>
</feature>
<gene>
    <name evidence="3" type="ORF">SCUCBS95973_004729</name>
</gene>
<evidence type="ECO:0000313" key="3">
    <source>
        <dbReference type="EMBL" id="CAK7222108.1"/>
    </source>
</evidence>
<feature type="compositionally biased region" description="Low complexity" evidence="1">
    <location>
        <begin position="557"/>
        <end position="574"/>
    </location>
</feature>
<reference evidence="3 4" key="1">
    <citation type="submission" date="2024-01" db="EMBL/GenBank/DDBJ databases">
        <authorList>
            <person name="Allen C."/>
            <person name="Tagirdzhanova G."/>
        </authorList>
    </citation>
    <scope>NUCLEOTIDE SEQUENCE [LARGE SCALE GENOMIC DNA]</scope>
</reference>
<feature type="region of interest" description="Disordered" evidence="1">
    <location>
        <begin position="385"/>
        <end position="412"/>
    </location>
</feature>
<feature type="compositionally biased region" description="Basic and acidic residues" evidence="1">
    <location>
        <begin position="182"/>
        <end position="206"/>
    </location>
</feature>
<feature type="region of interest" description="Disordered" evidence="1">
    <location>
        <begin position="233"/>
        <end position="287"/>
    </location>
</feature>
<feature type="compositionally biased region" description="Pro residues" evidence="1">
    <location>
        <begin position="638"/>
        <end position="653"/>
    </location>
</feature>
<feature type="compositionally biased region" description="Low complexity" evidence="1">
    <location>
        <begin position="628"/>
        <end position="637"/>
    </location>
</feature>
<protein>
    <recommendedName>
        <fullName evidence="2">Single-strand DNA deaminase toxin A-like C-terminal domain-containing protein</fullName>
    </recommendedName>
</protein>
<evidence type="ECO:0000256" key="1">
    <source>
        <dbReference type="SAM" id="MobiDB-lite"/>
    </source>
</evidence>
<feature type="compositionally biased region" description="Basic and acidic residues" evidence="1">
    <location>
        <begin position="454"/>
        <end position="465"/>
    </location>
</feature>
<feature type="region of interest" description="Disordered" evidence="1">
    <location>
        <begin position="551"/>
        <end position="574"/>
    </location>
</feature>
<feature type="compositionally biased region" description="Pro residues" evidence="1">
    <location>
        <begin position="390"/>
        <end position="412"/>
    </location>
</feature>
<feature type="compositionally biased region" description="Polar residues" evidence="1">
    <location>
        <begin position="614"/>
        <end position="624"/>
    </location>
</feature>
<feature type="compositionally biased region" description="Low complexity" evidence="1">
    <location>
        <begin position="466"/>
        <end position="475"/>
    </location>
</feature>
<feature type="domain" description="Single-strand DNA deaminase toxin A-like C-terminal" evidence="2">
    <location>
        <begin position="24"/>
        <end position="87"/>
    </location>
</feature>
<dbReference type="InterPro" id="IPR057517">
    <property type="entry name" value="SsdA-like_C"/>
</dbReference>
<evidence type="ECO:0000259" key="2">
    <source>
        <dbReference type="Pfam" id="PF24120"/>
    </source>
</evidence>
<feature type="region of interest" description="Disordered" evidence="1">
    <location>
        <begin position="454"/>
        <end position="475"/>
    </location>
</feature>
<proteinExistence type="predicted"/>
<name>A0ABP0BR55_9PEZI</name>
<feature type="compositionally biased region" description="Polar residues" evidence="1">
    <location>
        <begin position="151"/>
        <end position="161"/>
    </location>
</feature>
<comment type="caution">
    <text evidence="3">The sequence shown here is derived from an EMBL/GenBank/DDBJ whole genome shotgun (WGS) entry which is preliminary data.</text>
</comment>
<evidence type="ECO:0000313" key="4">
    <source>
        <dbReference type="Proteomes" id="UP001642405"/>
    </source>
</evidence>
<organism evidence="3 4">
    <name type="scientific">Sporothrix curviconia</name>
    <dbReference type="NCBI Taxonomy" id="1260050"/>
    <lineage>
        <taxon>Eukaryota</taxon>
        <taxon>Fungi</taxon>
        <taxon>Dikarya</taxon>
        <taxon>Ascomycota</taxon>
        <taxon>Pezizomycotina</taxon>
        <taxon>Sordariomycetes</taxon>
        <taxon>Sordariomycetidae</taxon>
        <taxon>Ophiostomatales</taxon>
        <taxon>Ophiostomataceae</taxon>
        <taxon>Sporothrix</taxon>
    </lineage>
</organism>
<feature type="region of interest" description="Disordered" evidence="1">
    <location>
        <begin position="151"/>
        <end position="208"/>
    </location>
</feature>
<dbReference type="Proteomes" id="UP001642405">
    <property type="component" value="Unassembled WGS sequence"/>
</dbReference>
<sequence length="702" mass="76470">MSSIQATPACIIAAGQKKPLKICTSGWRKITETNRLMLDGERWTELVRSFADKVGFHLHHSIRDTPKVNGRVPANDGRYFACHAEKKMKFANIGLPEALKGKLMEANLPLSRRRGRDFLRCIRHHTGIDVRTASGPVFSESIRKRTFCSSVLNKPTSDQDTNQNKNQNKYEGDSSSDEEDDAQSKTKGKDDKENGSDGNSAEHGDGDDVEMADEADALEEIEAILETFPVGNVARPCTPVMRPKDSEDGLDENHHGADNKNNVNDVPLPVRPLPSSHVSVRSSPSPSISLASVLDSSVVDRRDLYPIYTSPTRCGGTAAPPSIWGDRSKPPVTPCLEAPELYSLVDMDEGESAAPAHLRQSYFFGTPSAPSERSVVVATKTNAPVSTAPVPAPPGQIPPPPQPPVRQTPAHPPRNLVLGSPDTPIVVDDGFEPSTGAQSAVSPTFQVLLNRAERQNRAQRQKEYQHQQQRQLQANLPRARSSLEILSNAADTHHMADTRAVQHRPFVQLTTRRGNGGNRPLQTHGTVPVVDLTDDADDHIISGARIPYTQGIPRPVATNRNASGRTNTTGNTNGWPNYYNYGQVCGPDSRSVNARWFPSAMAAQDTDSDIVEPSSHSRPGSNARSVFASPASQAPQQRPQPPTPVPPPPPRPRPTAASRRRRIAQPLARRGGRRGRRASPGTRGLRPFPDLSTFIYDDDAGV</sequence>
<keyword evidence="4" id="KW-1185">Reference proteome</keyword>
<accession>A0ABP0BR55</accession>
<dbReference type="EMBL" id="CAWUHB010000024">
    <property type="protein sequence ID" value="CAK7222108.1"/>
    <property type="molecule type" value="Genomic_DNA"/>
</dbReference>